<comment type="caution">
    <text evidence="1">The sequence shown here is derived from an EMBL/GenBank/DDBJ whole genome shotgun (WGS) entry which is preliminary data.</text>
</comment>
<proteinExistence type="predicted"/>
<reference evidence="1" key="1">
    <citation type="submission" date="2022-05" db="EMBL/GenBank/DDBJ databases">
        <title>Chromosome-level genome of Chaenocephalus aceratus.</title>
        <authorList>
            <person name="Park H."/>
        </authorList>
    </citation>
    <scope>NUCLEOTIDE SEQUENCE</scope>
    <source>
        <strain evidence="1">KU_202001</strain>
    </source>
</reference>
<evidence type="ECO:0000313" key="2">
    <source>
        <dbReference type="Proteomes" id="UP001057452"/>
    </source>
</evidence>
<dbReference type="EMBL" id="CM043806">
    <property type="protein sequence ID" value="KAI4812783.1"/>
    <property type="molecule type" value="Genomic_DNA"/>
</dbReference>
<protein>
    <submittedName>
        <fullName evidence="1">Uncharacterized protein</fullName>
    </submittedName>
</protein>
<keyword evidence="2" id="KW-1185">Reference proteome</keyword>
<name>A0ACB9WHB7_CHAAC</name>
<dbReference type="Proteomes" id="UP001057452">
    <property type="component" value="Chromosome 22"/>
</dbReference>
<sequence length="215" mass="23032">MEQQVGLMEQQVGLMEQQVGLMEQQVGLMEQQVGLMEQQVGLMEQQVGLMEQQVADGAAGGLMEQQVGTDGAAGGADGAAAGGFLARTSVREVGGADRAASNSLGSNPSNGSNILSAKALPSSPPPFQNLQTSNPLHVRFNGFSIEQEAARLRGAEGDIELSAWRLFVLKFPLCPVLRWSRTIAWCSCIGEKAREEEKLREKMSEKETAAENILT</sequence>
<feature type="non-terminal residue" evidence="1">
    <location>
        <position position="215"/>
    </location>
</feature>
<organism evidence="1 2">
    <name type="scientific">Chaenocephalus aceratus</name>
    <name type="common">Blackfin icefish</name>
    <name type="synonym">Chaenichthys aceratus</name>
    <dbReference type="NCBI Taxonomy" id="36190"/>
    <lineage>
        <taxon>Eukaryota</taxon>
        <taxon>Metazoa</taxon>
        <taxon>Chordata</taxon>
        <taxon>Craniata</taxon>
        <taxon>Vertebrata</taxon>
        <taxon>Euteleostomi</taxon>
        <taxon>Actinopterygii</taxon>
        <taxon>Neopterygii</taxon>
        <taxon>Teleostei</taxon>
        <taxon>Neoteleostei</taxon>
        <taxon>Acanthomorphata</taxon>
        <taxon>Eupercaria</taxon>
        <taxon>Perciformes</taxon>
        <taxon>Notothenioidei</taxon>
        <taxon>Channichthyidae</taxon>
        <taxon>Chaenocephalus</taxon>
    </lineage>
</organism>
<evidence type="ECO:0000313" key="1">
    <source>
        <dbReference type="EMBL" id="KAI4812783.1"/>
    </source>
</evidence>
<accession>A0ACB9WHB7</accession>
<gene>
    <name evidence="1" type="ORF">KUCAC02_024151</name>
</gene>